<sequence>MGFKPSEADPCLYVRRRSKSIAYILLYVDDMLIATRREHEFPTIFQELRQKFEVANLGDVKQFLGIEVEQDSGGFKLNQRSYITKLVERHGLKDAKPSKIPLDPAYLQQKEEENRLPSNAQYLSLIGGLLYT</sequence>
<dbReference type="SUPFAM" id="SSF56672">
    <property type="entry name" value="DNA/RNA polymerases"/>
    <property type="match status" value="1"/>
</dbReference>
<dbReference type="Proteomes" id="UP000069940">
    <property type="component" value="Unassembled WGS sequence"/>
</dbReference>
<protein>
    <recommendedName>
        <fullName evidence="1">Reverse transcriptase Ty1/copia-type domain-containing protein</fullName>
    </recommendedName>
</protein>
<name>A0ABM1ZT26_AEDAL</name>
<evidence type="ECO:0000313" key="3">
    <source>
        <dbReference type="Proteomes" id="UP000069940"/>
    </source>
</evidence>
<evidence type="ECO:0000313" key="2">
    <source>
        <dbReference type="EnsemblMetazoa" id="AALFPA23_021414.P31641"/>
    </source>
</evidence>
<organism evidence="2 3">
    <name type="scientific">Aedes albopictus</name>
    <name type="common">Asian tiger mosquito</name>
    <name type="synonym">Stegomyia albopicta</name>
    <dbReference type="NCBI Taxonomy" id="7160"/>
    <lineage>
        <taxon>Eukaryota</taxon>
        <taxon>Metazoa</taxon>
        <taxon>Ecdysozoa</taxon>
        <taxon>Arthropoda</taxon>
        <taxon>Hexapoda</taxon>
        <taxon>Insecta</taxon>
        <taxon>Pterygota</taxon>
        <taxon>Neoptera</taxon>
        <taxon>Endopterygota</taxon>
        <taxon>Diptera</taxon>
        <taxon>Nematocera</taxon>
        <taxon>Culicoidea</taxon>
        <taxon>Culicidae</taxon>
        <taxon>Culicinae</taxon>
        <taxon>Aedini</taxon>
        <taxon>Aedes</taxon>
        <taxon>Stegomyia</taxon>
    </lineage>
</organism>
<keyword evidence="3" id="KW-1185">Reference proteome</keyword>
<dbReference type="EnsemblMetazoa" id="AALFPA23_021414.R31641">
    <property type="protein sequence ID" value="AALFPA23_021414.P31641"/>
    <property type="gene ID" value="AALFPA23_021414"/>
</dbReference>
<dbReference type="InterPro" id="IPR013103">
    <property type="entry name" value="RVT_2"/>
</dbReference>
<reference evidence="2" key="2">
    <citation type="submission" date="2025-05" db="UniProtKB">
        <authorList>
            <consortium name="EnsemblMetazoa"/>
        </authorList>
    </citation>
    <scope>IDENTIFICATION</scope>
    <source>
        <strain evidence="2">Foshan</strain>
    </source>
</reference>
<reference evidence="3" key="1">
    <citation type="journal article" date="2015" name="Proc. Natl. Acad. Sci. U.S.A.">
        <title>Genome sequence of the Asian Tiger mosquito, Aedes albopictus, reveals insights into its biology, genetics, and evolution.</title>
        <authorList>
            <person name="Chen X.G."/>
            <person name="Jiang X."/>
            <person name="Gu J."/>
            <person name="Xu M."/>
            <person name="Wu Y."/>
            <person name="Deng Y."/>
            <person name="Zhang C."/>
            <person name="Bonizzoni M."/>
            <person name="Dermauw W."/>
            <person name="Vontas J."/>
            <person name="Armbruster P."/>
            <person name="Huang X."/>
            <person name="Yang Y."/>
            <person name="Zhang H."/>
            <person name="He W."/>
            <person name="Peng H."/>
            <person name="Liu Y."/>
            <person name="Wu K."/>
            <person name="Chen J."/>
            <person name="Lirakis M."/>
            <person name="Topalis P."/>
            <person name="Van Leeuwen T."/>
            <person name="Hall A.B."/>
            <person name="Jiang X."/>
            <person name="Thorpe C."/>
            <person name="Mueller R.L."/>
            <person name="Sun C."/>
            <person name="Waterhouse R.M."/>
            <person name="Yan G."/>
            <person name="Tu Z.J."/>
            <person name="Fang X."/>
            <person name="James A.A."/>
        </authorList>
    </citation>
    <scope>NUCLEOTIDE SEQUENCE [LARGE SCALE GENOMIC DNA]</scope>
    <source>
        <strain evidence="3">Foshan</strain>
    </source>
</reference>
<dbReference type="GeneID" id="134288667"/>
<dbReference type="InterPro" id="IPR043502">
    <property type="entry name" value="DNA/RNA_pol_sf"/>
</dbReference>
<dbReference type="Pfam" id="PF07727">
    <property type="entry name" value="RVT_2"/>
    <property type="match status" value="1"/>
</dbReference>
<proteinExistence type="predicted"/>
<feature type="domain" description="Reverse transcriptase Ty1/copia-type" evidence="1">
    <location>
        <begin position="2"/>
        <end position="102"/>
    </location>
</feature>
<evidence type="ECO:0000259" key="1">
    <source>
        <dbReference type="Pfam" id="PF07727"/>
    </source>
</evidence>
<accession>A0ABM1ZT26</accession>
<dbReference type="RefSeq" id="XP_062710187.1">
    <property type="nucleotide sequence ID" value="XM_062854203.1"/>
</dbReference>